<dbReference type="PROSITE" id="PS51257">
    <property type="entry name" value="PROKAR_LIPOPROTEIN"/>
    <property type="match status" value="1"/>
</dbReference>
<organism evidence="2 3">
    <name type="scientific">Oharaeibacter diazotrophicus</name>
    <dbReference type="NCBI Taxonomy" id="1920512"/>
    <lineage>
        <taxon>Bacteria</taxon>
        <taxon>Pseudomonadati</taxon>
        <taxon>Pseudomonadota</taxon>
        <taxon>Alphaproteobacteria</taxon>
        <taxon>Hyphomicrobiales</taxon>
        <taxon>Pleomorphomonadaceae</taxon>
        <taxon>Oharaeibacter</taxon>
    </lineage>
</organism>
<gene>
    <name evidence="2" type="ORF">EDD54_2605</name>
</gene>
<dbReference type="AlphaFoldDB" id="A0A4R6RD01"/>
<comment type="caution">
    <text evidence="2">The sequence shown here is derived from an EMBL/GenBank/DDBJ whole genome shotgun (WGS) entry which is preliminary data.</text>
</comment>
<feature type="chain" id="PRO_5020343823" description="Entry exclusion lipoprotein TrbK" evidence="1">
    <location>
        <begin position="24"/>
        <end position="116"/>
    </location>
</feature>
<reference evidence="2 3" key="1">
    <citation type="submission" date="2019-03" db="EMBL/GenBank/DDBJ databases">
        <title>Genomic Encyclopedia of Type Strains, Phase IV (KMG-IV): sequencing the most valuable type-strain genomes for metagenomic binning, comparative biology and taxonomic classification.</title>
        <authorList>
            <person name="Goeker M."/>
        </authorList>
    </citation>
    <scope>NUCLEOTIDE SEQUENCE [LARGE SCALE GENOMIC DNA]</scope>
    <source>
        <strain evidence="2 3">DSM 102969</strain>
    </source>
</reference>
<evidence type="ECO:0000313" key="3">
    <source>
        <dbReference type="Proteomes" id="UP000294547"/>
    </source>
</evidence>
<dbReference type="RefSeq" id="WP_126539790.1">
    <property type="nucleotide sequence ID" value="NZ_BSPM01000002.1"/>
</dbReference>
<keyword evidence="3" id="KW-1185">Reference proteome</keyword>
<evidence type="ECO:0008006" key="4">
    <source>
        <dbReference type="Google" id="ProtNLM"/>
    </source>
</evidence>
<name>A0A4R6RD01_9HYPH</name>
<keyword evidence="1" id="KW-0732">Signal</keyword>
<evidence type="ECO:0000313" key="2">
    <source>
        <dbReference type="EMBL" id="TDP84002.1"/>
    </source>
</evidence>
<protein>
    <recommendedName>
        <fullName evidence="4">Entry exclusion lipoprotein TrbK</fullName>
    </recommendedName>
</protein>
<sequence>MNIRFVAFGIVLAPILLSACAQKAEPDLATVVQVTRESATLRKKMFADCMDDVRETRLERQEKIVRLVGVPRDKFAVTFCNRFIAGYVAGQYTEADMAIVRRGGFPPSVVLALAGR</sequence>
<dbReference type="Proteomes" id="UP000294547">
    <property type="component" value="Unassembled WGS sequence"/>
</dbReference>
<feature type="signal peptide" evidence="1">
    <location>
        <begin position="1"/>
        <end position="23"/>
    </location>
</feature>
<accession>A0A4R6RD01</accession>
<proteinExistence type="predicted"/>
<evidence type="ECO:0000256" key="1">
    <source>
        <dbReference type="SAM" id="SignalP"/>
    </source>
</evidence>
<dbReference type="EMBL" id="SNXY01000008">
    <property type="protein sequence ID" value="TDP84002.1"/>
    <property type="molecule type" value="Genomic_DNA"/>
</dbReference>